<evidence type="ECO:0000313" key="1">
    <source>
        <dbReference type="EMBL" id="CAJ71548.1"/>
    </source>
</evidence>
<protein>
    <submittedName>
        <fullName evidence="1">Uncharacterized protein</fullName>
    </submittedName>
</protein>
<dbReference type="Proteomes" id="UP000221734">
    <property type="component" value="Chromosome Kuenenia_stuttgartiensis_MBR1"/>
</dbReference>
<keyword evidence="4" id="KW-1185">Reference proteome</keyword>
<sequence>MRELKVPVSADEIIEAVKKMKKSDREAFVEDLLAITSPEYLQSIKEARAGYKTGKTKSHKEIFGK</sequence>
<dbReference type="EMBL" id="CP049055">
    <property type="protein sequence ID" value="QII13972.1"/>
    <property type="molecule type" value="Genomic_DNA"/>
</dbReference>
<dbReference type="RefSeq" id="WP_099325598.1">
    <property type="nucleotide sequence ID" value="NZ_CP049055.1"/>
</dbReference>
<dbReference type="Proteomes" id="UP000501926">
    <property type="component" value="Chromosome"/>
</dbReference>
<reference evidence="1" key="1">
    <citation type="journal article" date="2006" name="Nature">
        <title>Deciphering the evolution and metabolism of an anammox bacterium from a community genome.</title>
        <authorList>
            <person name="Strous M."/>
            <person name="Pelletier E."/>
            <person name="Mangenot S."/>
            <person name="Rattei T."/>
            <person name="Lehner A."/>
            <person name="Taylor M.W."/>
            <person name="Horn M."/>
            <person name="Daims H."/>
            <person name="Bartol-Mavel D."/>
            <person name="Wincker P."/>
            <person name="Barbe V."/>
            <person name="Fonknechten N."/>
            <person name="Vallenet D."/>
            <person name="Segurens B."/>
            <person name="Schenowitz-Truong C."/>
            <person name="Medigue C."/>
            <person name="Collingro A."/>
            <person name="Snel B."/>
            <person name="Dutilh B.E."/>
            <person name="OpDenCamp H.J.M."/>
            <person name="vanDerDrift C."/>
            <person name="Cirpus I."/>
            <person name="vanDePas-Schoonen K.T."/>
            <person name="Harhangi H.R."/>
            <person name="vanNiftrik L."/>
            <person name="Schmid M."/>
            <person name="Keltjens J."/>
            <person name="vanDeVossenberg J."/>
            <person name="Kartal B."/>
            <person name="Meier H."/>
            <person name="Frishman D."/>
            <person name="Huynen M.A."/>
            <person name="Mewes H."/>
            <person name="Weissenbach J."/>
            <person name="Jetten M.S.M."/>
            <person name="Wagner M."/>
            <person name="LePaslier D."/>
        </authorList>
    </citation>
    <scope>NUCLEOTIDE SEQUENCE</scope>
</reference>
<evidence type="ECO:0000313" key="3">
    <source>
        <dbReference type="EMBL" id="SOH04939.1"/>
    </source>
</evidence>
<accession>Q1PWF3</accession>
<dbReference type="KEGG" id="kst:KSMBR1_2452"/>
<reference evidence="3" key="3">
    <citation type="submission" date="2017-10" db="EMBL/GenBank/DDBJ databases">
        <authorList>
            <person name="Banno H."/>
            <person name="Chua N.-H."/>
        </authorList>
    </citation>
    <scope>NUCLEOTIDE SEQUENCE [LARGE SCALE GENOMIC DNA]</scope>
    <source>
        <strain evidence="3">Kuenenia_mbr1_ru-nijmegen</strain>
    </source>
</reference>
<dbReference type="EMBL" id="LT934425">
    <property type="protein sequence ID" value="SOH04939.1"/>
    <property type="molecule type" value="Genomic_DNA"/>
</dbReference>
<gene>
    <name evidence="2" type="ORF">KsCSTR_45930</name>
    <name evidence="3" type="ORF">KSMBR1_2452</name>
    <name evidence="1" type="ORF">kustc0803</name>
</gene>
<evidence type="ECO:0000313" key="2">
    <source>
        <dbReference type="EMBL" id="QII13972.1"/>
    </source>
</evidence>
<reference evidence="4" key="4">
    <citation type="submission" date="2017-10" db="EMBL/GenBank/DDBJ databases">
        <authorList>
            <person name="Frank J."/>
        </authorList>
    </citation>
    <scope>NUCLEOTIDE SEQUENCE [LARGE SCALE GENOMIC DNA]</scope>
</reference>
<evidence type="ECO:0000313" key="5">
    <source>
        <dbReference type="Proteomes" id="UP000501926"/>
    </source>
</evidence>
<evidence type="ECO:0000313" key="4">
    <source>
        <dbReference type="Proteomes" id="UP000221734"/>
    </source>
</evidence>
<dbReference type="EMBL" id="CT573073">
    <property type="protein sequence ID" value="CAJ71548.1"/>
    <property type="molecule type" value="Genomic_DNA"/>
</dbReference>
<proteinExistence type="predicted"/>
<reference evidence="1" key="2">
    <citation type="submission" date="2006-01" db="EMBL/GenBank/DDBJ databases">
        <authorList>
            <person name="Genoscope"/>
        </authorList>
    </citation>
    <scope>NUCLEOTIDE SEQUENCE</scope>
</reference>
<dbReference type="OrthoDB" id="5520744at2"/>
<dbReference type="AlphaFoldDB" id="Q1PWF3"/>
<name>Q1PWF3_KUEST</name>
<reference evidence="2 5" key="5">
    <citation type="submission" date="2020-02" db="EMBL/GenBank/DDBJ databases">
        <title>Newly sequenced genome of strain CSTR1 showed variability in Candidatus Kuenenia stuttgartiensis genomes.</title>
        <authorList>
            <person name="Ding C."/>
            <person name="Adrian L."/>
        </authorList>
    </citation>
    <scope>NUCLEOTIDE SEQUENCE [LARGE SCALE GENOMIC DNA]</scope>
    <source>
        <strain evidence="2 5">CSTR1</strain>
    </source>
</reference>
<organism evidence="1">
    <name type="scientific">Kuenenia stuttgartiensis</name>
    <dbReference type="NCBI Taxonomy" id="174633"/>
    <lineage>
        <taxon>Bacteria</taxon>
        <taxon>Pseudomonadati</taxon>
        <taxon>Planctomycetota</taxon>
        <taxon>Candidatus Brocadiia</taxon>
        <taxon>Candidatus Brocadiales</taxon>
        <taxon>Candidatus Brocadiaceae</taxon>
        <taxon>Candidatus Kuenenia</taxon>
    </lineage>
</organism>